<dbReference type="InterPro" id="IPR001932">
    <property type="entry name" value="PPM-type_phosphatase-like_dom"/>
</dbReference>
<protein>
    <recommendedName>
        <fullName evidence="3">protein-serine/threonine phosphatase</fullName>
        <ecNumber evidence="3">3.1.3.16</ecNumber>
    </recommendedName>
</protein>
<dbReference type="InterPro" id="IPR015655">
    <property type="entry name" value="PP2C"/>
</dbReference>
<dbReference type="AlphaFoldDB" id="A0A6P6XXF7"/>
<organism evidence="10 11">
    <name type="scientific">Dermatophagoides pteronyssinus</name>
    <name type="common">European house dust mite</name>
    <dbReference type="NCBI Taxonomy" id="6956"/>
    <lineage>
        <taxon>Eukaryota</taxon>
        <taxon>Metazoa</taxon>
        <taxon>Ecdysozoa</taxon>
        <taxon>Arthropoda</taxon>
        <taxon>Chelicerata</taxon>
        <taxon>Arachnida</taxon>
        <taxon>Acari</taxon>
        <taxon>Acariformes</taxon>
        <taxon>Sarcoptiformes</taxon>
        <taxon>Astigmata</taxon>
        <taxon>Psoroptidia</taxon>
        <taxon>Analgoidea</taxon>
        <taxon>Pyroglyphidae</taxon>
        <taxon>Dermatophagoidinae</taxon>
        <taxon>Dermatophagoides</taxon>
    </lineage>
</organism>
<evidence type="ECO:0000313" key="11">
    <source>
        <dbReference type="RefSeq" id="XP_027197591.1"/>
    </source>
</evidence>
<dbReference type="GO" id="GO:0004722">
    <property type="term" value="F:protein serine/threonine phosphatase activity"/>
    <property type="evidence" value="ECO:0007669"/>
    <property type="project" value="UniProtKB-EC"/>
</dbReference>
<evidence type="ECO:0000259" key="9">
    <source>
        <dbReference type="PROSITE" id="PS51746"/>
    </source>
</evidence>
<dbReference type="GeneID" id="113791940"/>
<evidence type="ECO:0000256" key="3">
    <source>
        <dbReference type="ARBA" id="ARBA00013081"/>
    </source>
</evidence>
<evidence type="ECO:0000256" key="6">
    <source>
        <dbReference type="ARBA" id="ARBA00022842"/>
    </source>
</evidence>
<gene>
    <name evidence="11" type="primary">LOC113791940</name>
</gene>
<dbReference type="PANTHER" id="PTHR13832:SF803">
    <property type="entry name" value="PROTEIN PHOSPHATASE 1G"/>
    <property type="match status" value="1"/>
</dbReference>
<name>A0A6P6XXF7_DERPT</name>
<feature type="domain" description="PPM-type phosphatase" evidence="9">
    <location>
        <begin position="55"/>
        <end position="347"/>
    </location>
</feature>
<dbReference type="Pfam" id="PF00481">
    <property type="entry name" value="PP2C"/>
    <property type="match status" value="1"/>
</dbReference>
<keyword evidence="6" id="KW-0460">Magnesium</keyword>
<comment type="cofactor">
    <cofactor evidence="1">
        <name>Mn(2+)</name>
        <dbReference type="ChEBI" id="CHEBI:29035"/>
    </cofactor>
</comment>
<evidence type="ECO:0000256" key="7">
    <source>
        <dbReference type="ARBA" id="ARBA00022912"/>
    </source>
</evidence>
<keyword evidence="10" id="KW-1185">Reference proteome</keyword>
<dbReference type="RefSeq" id="XP_027197591.1">
    <property type="nucleotide sequence ID" value="XM_027341790.1"/>
</dbReference>
<keyword evidence="7" id="KW-0904">Protein phosphatase</keyword>
<dbReference type="Gene3D" id="3.60.40.10">
    <property type="entry name" value="PPM-type phosphatase domain"/>
    <property type="match status" value="1"/>
</dbReference>
<dbReference type="SUPFAM" id="SSF81606">
    <property type="entry name" value="PP2C-like"/>
    <property type="match status" value="1"/>
</dbReference>
<comment type="similarity">
    <text evidence="2">Belongs to the PP2C family.</text>
</comment>
<evidence type="ECO:0000256" key="5">
    <source>
        <dbReference type="ARBA" id="ARBA00022801"/>
    </source>
</evidence>
<keyword evidence="8" id="KW-0464">Manganese</keyword>
<dbReference type="InterPro" id="IPR036457">
    <property type="entry name" value="PPM-type-like_dom_sf"/>
</dbReference>
<dbReference type="CDD" id="cd00143">
    <property type="entry name" value="PP2Cc"/>
    <property type="match status" value="1"/>
</dbReference>
<proteinExistence type="inferred from homology"/>
<dbReference type="GO" id="GO:0046872">
    <property type="term" value="F:metal ion binding"/>
    <property type="evidence" value="ECO:0007669"/>
    <property type="project" value="UniProtKB-KW"/>
</dbReference>
<dbReference type="SMART" id="SM00332">
    <property type="entry name" value="PP2Cc"/>
    <property type="match status" value="1"/>
</dbReference>
<dbReference type="OMA" id="QEDAHFC"/>
<dbReference type="KEGG" id="dpte:113791940"/>
<keyword evidence="5" id="KW-0378">Hydrolase</keyword>
<evidence type="ECO:0000256" key="1">
    <source>
        <dbReference type="ARBA" id="ARBA00001936"/>
    </source>
</evidence>
<evidence type="ECO:0000256" key="8">
    <source>
        <dbReference type="ARBA" id="ARBA00023211"/>
    </source>
</evidence>
<sequence length="352" mass="39743">MSWFSALRSNGQQTTSARQQYEDEQYQEEIVAQFYLSFPKLECVCNDYCDDDKLSAGVASVQGWRVNQEDAHICDLNFDPVNRLALFAIFDGHNGPEIACYAAKHLPQLIKNNSHYWKKDYGKALEEAFLQFDSSLLDNDVNNELKNISHQYELCYGRIKRRQTSPLLAMVTGSTAVVALLCKQNGQLHVSNIGDSRCAIYNKNKSHPMTLDHKPTDAKELKRIEMSGSRVINGRINSGLNLSRAFGDYMLKSNGSLGPKEQAVIAWPDLTVSNEKFRRNDFIVLACDGIWNSMNEKEACSVIKKCIKKKMKPSKICQEVIQRCISPVRPIDGQNGGDNMTCIVVKFEQDLP</sequence>
<dbReference type="PANTHER" id="PTHR13832">
    <property type="entry name" value="PROTEIN PHOSPHATASE 2C"/>
    <property type="match status" value="1"/>
</dbReference>
<evidence type="ECO:0000256" key="4">
    <source>
        <dbReference type="ARBA" id="ARBA00022723"/>
    </source>
</evidence>
<dbReference type="SMART" id="SM00331">
    <property type="entry name" value="PP2C_SIG"/>
    <property type="match status" value="1"/>
</dbReference>
<dbReference type="Proteomes" id="UP000515146">
    <property type="component" value="Unplaced"/>
</dbReference>
<evidence type="ECO:0000256" key="2">
    <source>
        <dbReference type="ARBA" id="ARBA00006702"/>
    </source>
</evidence>
<dbReference type="OrthoDB" id="10264738at2759"/>
<dbReference type="PROSITE" id="PS51746">
    <property type="entry name" value="PPM_2"/>
    <property type="match status" value="1"/>
</dbReference>
<keyword evidence="4" id="KW-0479">Metal-binding</keyword>
<reference evidence="11" key="1">
    <citation type="submission" date="2025-08" db="UniProtKB">
        <authorList>
            <consortium name="RefSeq"/>
        </authorList>
    </citation>
    <scope>IDENTIFICATION</scope>
    <source>
        <strain evidence="11">Airmid</strain>
    </source>
</reference>
<dbReference type="EC" id="3.1.3.16" evidence="3"/>
<dbReference type="InParanoid" id="A0A6P6XXF7"/>
<evidence type="ECO:0000313" key="10">
    <source>
        <dbReference type="Proteomes" id="UP000515146"/>
    </source>
</evidence>
<accession>A0A6P6XXF7</accession>